<dbReference type="Proteomes" id="UP000094172">
    <property type="component" value="Unassembled WGS sequence"/>
</dbReference>
<dbReference type="AlphaFoldDB" id="A0A1E3VQW6"/>
<dbReference type="EMBL" id="LPWE01000010">
    <property type="protein sequence ID" value="ODR95920.1"/>
    <property type="molecule type" value="Genomic_DNA"/>
</dbReference>
<proteinExistence type="predicted"/>
<protein>
    <submittedName>
        <fullName evidence="1">Uncharacterized protein</fullName>
    </submittedName>
</protein>
<accession>A0A1E3VQW6</accession>
<gene>
    <name evidence="1" type="ORF">AUC70_03425</name>
</gene>
<evidence type="ECO:0000313" key="1">
    <source>
        <dbReference type="EMBL" id="ODR95920.1"/>
    </source>
</evidence>
<keyword evidence="2" id="KW-1185">Reference proteome</keyword>
<sequence>MAWTFSWTFFGGAFRACGIGPRGLLWAASLLAGGRFACGLGAGGLLAWACFDEGFRAWGLLAGGRCA</sequence>
<reference evidence="1 2" key="1">
    <citation type="journal article" date="2016" name="Environ. Microbiol.">
        <title>New Methyloceanibacter diversity from North Sea sediments includes methanotroph containing solely the soluble methane monooxygenase.</title>
        <authorList>
            <person name="Vekeman B."/>
            <person name="Kerckhof F.M."/>
            <person name="Cremers G."/>
            <person name="de Vos P."/>
            <person name="Vandamme P."/>
            <person name="Boon N."/>
            <person name="Op den Camp H.J."/>
            <person name="Heylen K."/>
        </authorList>
    </citation>
    <scope>NUCLEOTIDE SEQUENCE [LARGE SCALE GENOMIC DNA]</scope>
    <source>
        <strain evidence="1 2">R-67176</strain>
    </source>
</reference>
<organism evidence="1 2">
    <name type="scientific">Methyloceanibacter stevinii</name>
    <dbReference type="NCBI Taxonomy" id="1774970"/>
    <lineage>
        <taxon>Bacteria</taxon>
        <taxon>Pseudomonadati</taxon>
        <taxon>Pseudomonadota</taxon>
        <taxon>Alphaproteobacteria</taxon>
        <taxon>Hyphomicrobiales</taxon>
        <taxon>Hyphomicrobiaceae</taxon>
        <taxon>Methyloceanibacter</taxon>
    </lineage>
</organism>
<evidence type="ECO:0000313" key="2">
    <source>
        <dbReference type="Proteomes" id="UP000094172"/>
    </source>
</evidence>
<name>A0A1E3VQW6_9HYPH</name>
<comment type="caution">
    <text evidence="1">The sequence shown here is derived from an EMBL/GenBank/DDBJ whole genome shotgun (WGS) entry which is preliminary data.</text>
</comment>